<dbReference type="Proteomes" id="UP000030355">
    <property type="component" value="Unassembled WGS sequence"/>
</dbReference>
<evidence type="ECO:0000313" key="1">
    <source>
        <dbReference type="EMBL" id="KGF95809.1"/>
    </source>
</evidence>
<dbReference type="EMBL" id="JNAL01000012">
    <property type="protein sequence ID" value="KGF95809.1"/>
    <property type="molecule type" value="Genomic_DNA"/>
</dbReference>
<name>A0A0A2A5M9_PROMR</name>
<dbReference type="STRING" id="93057.EU95_1110"/>
<organism evidence="1 2">
    <name type="scientific">Prochlorococcus marinus str. MIT 9201</name>
    <dbReference type="NCBI Taxonomy" id="93057"/>
    <lineage>
        <taxon>Bacteria</taxon>
        <taxon>Bacillati</taxon>
        <taxon>Cyanobacteriota</taxon>
        <taxon>Cyanophyceae</taxon>
        <taxon>Synechococcales</taxon>
        <taxon>Prochlorococcaceae</taxon>
        <taxon>Prochlorococcus</taxon>
    </lineage>
</organism>
<sequence>MNPEPKKKLPNKKVISSAKFEAKEQFTKSALENLKTENERLVNSLKKSGEIKESKKNRFT</sequence>
<evidence type="ECO:0000313" key="2">
    <source>
        <dbReference type="Proteomes" id="UP000030355"/>
    </source>
</evidence>
<dbReference type="AlphaFoldDB" id="A0A0A2A5M9"/>
<protein>
    <submittedName>
        <fullName evidence="1">Uncharacterized protein</fullName>
    </submittedName>
</protein>
<proteinExistence type="predicted"/>
<reference evidence="2" key="1">
    <citation type="journal article" date="2014" name="Sci. Data">
        <title>Genomes of diverse isolates of the marine cyanobacterium Prochlorococcus.</title>
        <authorList>
            <person name="Biller S."/>
            <person name="Berube P."/>
            <person name="Thompson J."/>
            <person name="Kelly L."/>
            <person name="Roggensack S."/>
            <person name="Awad L."/>
            <person name="Roache-Johnson K."/>
            <person name="Ding H."/>
            <person name="Giovannoni S.J."/>
            <person name="Moore L.R."/>
            <person name="Chisholm S.W."/>
        </authorList>
    </citation>
    <scope>NUCLEOTIDE SEQUENCE [LARGE SCALE GENOMIC DNA]</scope>
    <source>
        <strain evidence="2">MIT 9201</strain>
    </source>
</reference>
<comment type="caution">
    <text evidence="1">The sequence shown here is derived from an EMBL/GenBank/DDBJ whole genome shotgun (WGS) entry which is preliminary data.</text>
</comment>
<gene>
    <name evidence="1" type="ORF">EU95_1110</name>
</gene>
<accession>A0A0A2A5M9</accession>
<dbReference type="RefSeq" id="WP_032522253.1">
    <property type="nucleotide sequence ID" value="NZ_CP138977.1"/>
</dbReference>